<dbReference type="Gene3D" id="3.40.50.10330">
    <property type="entry name" value="Probable inorganic polyphosphate/atp-NAD kinase, domain 1"/>
    <property type="match status" value="1"/>
</dbReference>
<evidence type="ECO:0000313" key="7">
    <source>
        <dbReference type="Proteomes" id="UP000199024"/>
    </source>
</evidence>
<dbReference type="InterPro" id="IPR045540">
    <property type="entry name" value="YegS/DAGK_C"/>
</dbReference>
<protein>
    <submittedName>
        <fullName evidence="6">Diacylglycerol kinase family enzyme</fullName>
    </submittedName>
</protein>
<evidence type="ECO:0000259" key="5">
    <source>
        <dbReference type="PROSITE" id="PS50146"/>
    </source>
</evidence>
<dbReference type="GO" id="GO:0005524">
    <property type="term" value="F:ATP binding"/>
    <property type="evidence" value="ECO:0007669"/>
    <property type="project" value="UniProtKB-KW"/>
</dbReference>
<dbReference type="OrthoDB" id="9786026at2"/>
<keyword evidence="4" id="KW-0067">ATP-binding</keyword>
<dbReference type="InterPro" id="IPR050187">
    <property type="entry name" value="Lipid_Phosphate_FormReg"/>
</dbReference>
<dbReference type="Pfam" id="PF19279">
    <property type="entry name" value="YegS_C"/>
    <property type="match status" value="1"/>
</dbReference>
<dbReference type="InterPro" id="IPR017438">
    <property type="entry name" value="ATP-NAD_kinase_N"/>
</dbReference>
<dbReference type="Proteomes" id="UP000199024">
    <property type="component" value="Unassembled WGS sequence"/>
</dbReference>
<evidence type="ECO:0000313" key="6">
    <source>
        <dbReference type="EMBL" id="SFS00610.1"/>
    </source>
</evidence>
<dbReference type="InterPro" id="IPR016064">
    <property type="entry name" value="NAD/diacylglycerol_kinase_sf"/>
</dbReference>
<reference evidence="6 7" key="1">
    <citation type="submission" date="2016-10" db="EMBL/GenBank/DDBJ databases">
        <authorList>
            <person name="de Groot N.N."/>
        </authorList>
    </citation>
    <scope>NUCLEOTIDE SEQUENCE [LARGE SCALE GENOMIC DNA]</scope>
    <source>
        <strain evidence="6 7">DSM 21001</strain>
    </source>
</reference>
<evidence type="ECO:0000256" key="3">
    <source>
        <dbReference type="ARBA" id="ARBA00022777"/>
    </source>
</evidence>
<name>A0A1I6LBM8_9BACT</name>
<gene>
    <name evidence="6" type="ORF">SAMN05421771_0499</name>
</gene>
<dbReference type="EMBL" id="FOZL01000001">
    <property type="protein sequence ID" value="SFS00610.1"/>
    <property type="molecule type" value="Genomic_DNA"/>
</dbReference>
<dbReference type="Pfam" id="PF00781">
    <property type="entry name" value="DAGK_cat"/>
    <property type="match status" value="1"/>
</dbReference>
<evidence type="ECO:0000256" key="2">
    <source>
        <dbReference type="ARBA" id="ARBA00022741"/>
    </source>
</evidence>
<dbReference type="PROSITE" id="PS50146">
    <property type="entry name" value="DAGK"/>
    <property type="match status" value="1"/>
</dbReference>
<keyword evidence="3 6" id="KW-0418">Kinase</keyword>
<dbReference type="InterPro" id="IPR001206">
    <property type="entry name" value="Diacylglycerol_kinase_cat_dom"/>
</dbReference>
<dbReference type="RefSeq" id="WP_089836292.1">
    <property type="nucleotide sequence ID" value="NZ_FOZL01000001.1"/>
</dbReference>
<proteinExistence type="predicted"/>
<evidence type="ECO:0000256" key="4">
    <source>
        <dbReference type="ARBA" id="ARBA00022840"/>
    </source>
</evidence>
<dbReference type="GO" id="GO:0016301">
    <property type="term" value="F:kinase activity"/>
    <property type="evidence" value="ECO:0007669"/>
    <property type="project" value="UniProtKB-KW"/>
</dbReference>
<sequence length="293" mass="32196">MPAALVFLNERSGTARARADIEQAFRDAEVECQVRILNRYINLPAIIDYAASCGTAIVAAGGDGTVNCVAAAIVAKHPDAVFGVLPVGTLNHFAKDMKLPLTLEGAAKVIGAGVTRAVDAGEVNGRIFVNNSSIGFYPGMVLQRERLKKVGWNKWVSLLVASFRQFLRFRHLKVRVTLANGEKLMRTTPFVFVGNNEYTMEGVEAGTRERLNSGRLYVYMAPGATRLSLLRLTLAALRHKVRESPYFEAHCVESFTVEHGRRRGHVALDGEVVRLSSPLHYRTRPGVLQVLVP</sequence>
<dbReference type="PANTHER" id="PTHR12358">
    <property type="entry name" value="SPHINGOSINE KINASE"/>
    <property type="match status" value="1"/>
</dbReference>
<feature type="domain" description="DAGKc" evidence="5">
    <location>
        <begin position="1"/>
        <end position="127"/>
    </location>
</feature>
<dbReference type="PANTHER" id="PTHR12358:SF54">
    <property type="entry name" value="SPHINGOSINE KINASE RELATED PROTEIN"/>
    <property type="match status" value="1"/>
</dbReference>
<keyword evidence="7" id="KW-1185">Reference proteome</keyword>
<dbReference type="STRING" id="474950.SAMN05421771_0499"/>
<accession>A0A1I6LBM8</accession>
<dbReference type="SMART" id="SM00046">
    <property type="entry name" value="DAGKc"/>
    <property type="match status" value="1"/>
</dbReference>
<dbReference type="SUPFAM" id="SSF111331">
    <property type="entry name" value="NAD kinase/diacylglycerol kinase-like"/>
    <property type="match status" value="1"/>
</dbReference>
<keyword evidence="1" id="KW-0808">Transferase</keyword>
<organism evidence="6 7">
    <name type="scientific">Granulicella pectinivorans</name>
    <dbReference type="NCBI Taxonomy" id="474950"/>
    <lineage>
        <taxon>Bacteria</taxon>
        <taxon>Pseudomonadati</taxon>
        <taxon>Acidobacteriota</taxon>
        <taxon>Terriglobia</taxon>
        <taxon>Terriglobales</taxon>
        <taxon>Acidobacteriaceae</taxon>
        <taxon>Granulicella</taxon>
    </lineage>
</organism>
<evidence type="ECO:0000256" key="1">
    <source>
        <dbReference type="ARBA" id="ARBA00022679"/>
    </source>
</evidence>
<keyword evidence="2" id="KW-0547">Nucleotide-binding</keyword>
<dbReference type="Gene3D" id="2.60.200.40">
    <property type="match status" value="1"/>
</dbReference>
<dbReference type="AlphaFoldDB" id="A0A1I6LBM8"/>